<dbReference type="EMBL" id="CM042029">
    <property type="protein sequence ID" value="KAI3793424.1"/>
    <property type="molecule type" value="Genomic_DNA"/>
</dbReference>
<name>A0ACB9HCC5_9ASTR</name>
<protein>
    <submittedName>
        <fullName evidence="1">Uncharacterized protein</fullName>
    </submittedName>
</protein>
<comment type="caution">
    <text evidence="1">The sequence shown here is derived from an EMBL/GenBank/DDBJ whole genome shotgun (WGS) entry which is preliminary data.</text>
</comment>
<reference evidence="2" key="1">
    <citation type="journal article" date="2022" name="Mol. Ecol. Resour.">
        <title>The genomes of chicory, endive, great burdock and yacon provide insights into Asteraceae palaeo-polyploidization history and plant inulin production.</title>
        <authorList>
            <person name="Fan W."/>
            <person name="Wang S."/>
            <person name="Wang H."/>
            <person name="Wang A."/>
            <person name="Jiang F."/>
            <person name="Liu H."/>
            <person name="Zhao H."/>
            <person name="Xu D."/>
            <person name="Zhang Y."/>
        </authorList>
    </citation>
    <scope>NUCLEOTIDE SEQUENCE [LARGE SCALE GENOMIC DNA]</scope>
    <source>
        <strain evidence="2">cv. Yunnan</strain>
    </source>
</reference>
<organism evidence="1 2">
    <name type="scientific">Smallanthus sonchifolius</name>
    <dbReference type="NCBI Taxonomy" id="185202"/>
    <lineage>
        <taxon>Eukaryota</taxon>
        <taxon>Viridiplantae</taxon>
        <taxon>Streptophyta</taxon>
        <taxon>Embryophyta</taxon>
        <taxon>Tracheophyta</taxon>
        <taxon>Spermatophyta</taxon>
        <taxon>Magnoliopsida</taxon>
        <taxon>eudicotyledons</taxon>
        <taxon>Gunneridae</taxon>
        <taxon>Pentapetalae</taxon>
        <taxon>asterids</taxon>
        <taxon>campanulids</taxon>
        <taxon>Asterales</taxon>
        <taxon>Asteraceae</taxon>
        <taxon>Asteroideae</taxon>
        <taxon>Heliantheae alliance</taxon>
        <taxon>Millerieae</taxon>
        <taxon>Smallanthus</taxon>
    </lineage>
</organism>
<dbReference type="Proteomes" id="UP001056120">
    <property type="component" value="Linkage Group LG12"/>
</dbReference>
<gene>
    <name evidence="1" type="ORF">L1987_36043</name>
</gene>
<proteinExistence type="predicted"/>
<reference evidence="1 2" key="2">
    <citation type="journal article" date="2022" name="Mol. Ecol. Resour.">
        <title>The genomes of chicory, endive, great burdock and yacon provide insights into Asteraceae paleo-polyploidization history and plant inulin production.</title>
        <authorList>
            <person name="Fan W."/>
            <person name="Wang S."/>
            <person name="Wang H."/>
            <person name="Wang A."/>
            <person name="Jiang F."/>
            <person name="Liu H."/>
            <person name="Zhao H."/>
            <person name="Xu D."/>
            <person name="Zhang Y."/>
        </authorList>
    </citation>
    <scope>NUCLEOTIDE SEQUENCE [LARGE SCALE GENOMIC DNA]</scope>
    <source>
        <strain evidence="2">cv. Yunnan</strain>
        <tissue evidence="1">Leaves</tissue>
    </source>
</reference>
<keyword evidence="2" id="KW-1185">Reference proteome</keyword>
<evidence type="ECO:0000313" key="2">
    <source>
        <dbReference type="Proteomes" id="UP001056120"/>
    </source>
</evidence>
<evidence type="ECO:0000313" key="1">
    <source>
        <dbReference type="EMBL" id="KAI3793424.1"/>
    </source>
</evidence>
<accession>A0ACB9HCC5</accession>
<sequence length="195" mass="21681">MSRVYLGPEGNEMRLNWIDPSQGWMPYLAATVDSCAQYGLCGAYGICNINRSPACSCMEGFEPRYPAQWNAGNWSGGCQSEKPLNCGNGESFLKLSGVKLPDTQNSWYILSMNLKECEQACKRNCSCTAYGNLDIRRGGRGCLLCGYISPEYAVHRVFSVKSDVFSFGVLVLEIVSGMKNRKFSSQEHNDNFLDM</sequence>